<evidence type="ECO:0000259" key="2">
    <source>
        <dbReference type="Pfam" id="PF11526"/>
    </source>
</evidence>
<feature type="compositionally biased region" description="Low complexity" evidence="1">
    <location>
        <begin position="506"/>
        <end position="516"/>
    </location>
</feature>
<proteinExistence type="predicted"/>
<dbReference type="GeneID" id="106810179"/>
<feature type="region of interest" description="Disordered" evidence="1">
    <location>
        <begin position="460"/>
        <end position="550"/>
    </location>
</feature>
<organism evidence="4 5">
    <name type="scientific">Priapulus caudatus</name>
    <name type="common">Priapulid worm</name>
    <dbReference type="NCBI Taxonomy" id="37621"/>
    <lineage>
        <taxon>Eukaryota</taxon>
        <taxon>Metazoa</taxon>
        <taxon>Ecdysozoa</taxon>
        <taxon>Scalidophora</taxon>
        <taxon>Priapulida</taxon>
        <taxon>Priapulimorpha</taxon>
        <taxon>Priapulimorphida</taxon>
        <taxon>Priapulidae</taxon>
        <taxon>Priapulus</taxon>
    </lineage>
</organism>
<dbReference type="InterPro" id="IPR045154">
    <property type="entry name" value="PCF11-like"/>
</dbReference>
<feature type="region of interest" description="Disordered" evidence="1">
    <location>
        <begin position="197"/>
        <end position="248"/>
    </location>
</feature>
<evidence type="ECO:0000259" key="3">
    <source>
        <dbReference type="Pfam" id="PF21936"/>
    </source>
</evidence>
<dbReference type="InterPro" id="IPR054127">
    <property type="entry name" value="Pcf11_C"/>
</dbReference>
<evidence type="ECO:0000313" key="5">
    <source>
        <dbReference type="RefSeq" id="XP_014668946.1"/>
    </source>
</evidence>
<keyword evidence="4" id="KW-1185">Reference proteome</keyword>
<dbReference type="RefSeq" id="XP_014668946.1">
    <property type="nucleotide sequence ID" value="XM_014813460.1"/>
</dbReference>
<feature type="compositionally biased region" description="Basic and acidic residues" evidence="1">
    <location>
        <begin position="197"/>
        <end position="206"/>
    </location>
</feature>
<gene>
    <name evidence="5" type="primary">LOC106810179</name>
</gene>
<name>A0ABM1E9S5_PRICU</name>
<accession>A0ABM1E9S5</accession>
<dbReference type="PANTHER" id="PTHR15921">
    <property type="entry name" value="PRE-MRNA CLEAVAGE COMPLEX II"/>
    <property type="match status" value="1"/>
</dbReference>
<feature type="domain" description="Pcf11 Clp1-ID" evidence="2">
    <location>
        <begin position="89"/>
        <end position="124"/>
    </location>
</feature>
<feature type="domain" description="Pcf11 C-terminal" evidence="3">
    <location>
        <begin position="160"/>
        <end position="199"/>
    </location>
</feature>
<dbReference type="PANTHER" id="PTHR15921:SF3">
    <property type="entry name" value="PRE-MRNA CLEAVAGE COMPLEX 2 PROTEIN PCF11"/>
    <property type="match status" value="1"/>
</dbReference>
<protein>
    <submittedName>
        <fullName evidence="5">Uncharacterized protein LOC106810179</fullName>
    </submittedName>
</protein>
<evidence type="ECO:0000256" key="1">
    <source>
        <dbReference type="SAM" id="MobiDB-lite"/>
    </source>
</evidence>
<sequence>MGMSHVDTMRALDLLGIVKSKIQVKPQPEQLEHVPHLTKWDTRKLRTYYTGVVDILYVGVQCASCGMRFRAVQNQQYAEHLDWHFRQNRKDKDLLKRATSRKWYYDLEDWIQYEEIEDLEARRSHFFEQQMEEAAAQRHAYRSQTTEPISCITASPSGNNHCEICREEFEQFWDEDEEEWKLKNAIRVDGKAYHPGCYDDGRRSSALDEASADDQGPSTVDAGSIKQEGGAPEKAALQSPPELPKFTPLSTASVEIPGISIMEEGEGEGEESAGVAVKPEPMDAETAEVLTAVKQEPEASMQQEDMHSRVAEKLEAVCSSGDVQHHVVQHDVVQHDVVQHGVAAHRAGAVAHEPAVVVKPETEPTTTAVQGSALVVKPEPGTAVVQESAVVVKSETEHAVVVQELAVLVNAEAEPATIMVQPSVLVSKAEPAEIVSQEFLVAVKPEVKIDDKFAHNSSAPVVEPQHELAAPPAPPAVVKEEPNSDQEEEGDVDMEEPGRPGGSLSPAAAVNAVEEPATNKDGVSVELSPGTPVRDEQPPSSATPIRDEPMDVLVDLVIPVAEATEELPGEAVPRT</sequence>
<dbReference type="Pfam" id="PF11526">
    <property type="entry name" value="Pfc11_Clp1_ID"/>
    <property type="match status" value="1"/>
</dbReference>
<dbReference type="Pfam" id="PF21936">
    <property type="entry name" value="Pcf11_C"/>
    <property type="match status" value="1"/>
</dbReference>
<feature type="compositionally biased region" description="Acidic residues" evidence="1">
    <location>
        <begin position="483"/>
        <end position="495"/>
    </location>
</feature>
<dbReference type="InterPro" id="IPR021605">
    <property type="entry name" value="Pcf11_Clp1-ID"/>
</dbReference>
<dbReference type="Proteomes" id="UP000695022">
    <property type="component" value="Unplaced"/>
</dbReference>
<reference evidence="5" key="1">
    <citation type="submission" date="2025-08" db="UniProtKB">
        <authorList>
            <consortium name="RefSeq"/>
        </authorList>
    </citation>
    <scope>IDENTIFICATION</scope>
</reference>
<evidence type="ECO:0000313" key="4">
    <source>
        <dbReference type="Proteomes" id="UP000695022"/>
    </source>
</evidence>